<proteinExistence type="predicted"/>
<evidence type="ECO:0000313" key="1">
    <source>
        <dbReference type="EMBL" id="TWW08786.1"/>
    </source>
</evidence>
<organism evidence="1 2">
    <name type="scientific">Planctomyces bekefii</name>
    <dbReference type="NCBI Taxonomy" id="1653850"/>
    <lineage>
        <taxon>Bacteria</taxon>
        <taxon>Pseudomonadati</taxon>
        <taxon>Planctomycetota</taxon>
        <taxon>Planctomycetia</taxon>
        <taxon>Planctomycetales</taxon>
        <taxon>Planctomycetaceae</taxon>
        <taxon>Planctomyces</taxon>
    </lineage>
</organism>
<reference evidence="1 2" key="2">
    <citation type="submission" date="2019-08" db="EMBL/GenBank/DDBJ databases">
        <authorList>
            <person name="Henke P."/>
        </authorList>
    </citation>
    <scope>NUCLEOTIDE SEQUENCE [LARGE SCALE GENOMIC DNA]</scope>
    <source>
        <strain evidence="1">Phe10_nw2017</strain>
    </source>
</reference>
<dbReference type="AlphaFoldDB" id="A0A5C6M207"/>
<comment type="caution">
    <text evidence="1">The sequence shown here is derived from an EMBL/GenBank/DDBJ whole genome shotgun (WGS) entry which is preliminary data.</text>
</comment>
<accession>A0A5C6M207</accession>
<reference evidence="1 2" key="1">
    <citation type="submission" date="2019-08" db="EMBL/GenBank/DDBJ databases">
        <title>100 year-old enigma solved: identification of Planctomyces bekefii, the type genus and species of the phylum Planctomycetes.</title>
        <authorList>
            <person name="Svetlana D.N."/>
            <person name="Overmann J."/>
        </authorList>
    </citation>
    <scope>NUCLEOTIDE SEQUENCE [LARGE SCALE GENOMIC DNA]</scope>
    <source>
        <strain evidence="1">Phe10_nw2017</strain>
    </source>
</reference>
<gene>
    <name evidence="1" type="ORF">E3A20_20850</name>
</gene>
<evidence type="ECO:0000313" key="2">
    <source>
        <dbReference type="Proteomes" id="UP000321083"/>
    </source>
</evidence>
<name>A0A5C6M207_9PLAN</name>
<dbReference type="EMBL" id="SRHE01000504">
    <property type="protein sequence ID" value="TWW08786.1"/>
    <property type="molecule type" value="Genomic_DNA"/>
</dbReference>
<protein>
    <submittedName>
        <fullName evidence="1">Uncharacterized protein</fullName>
    </submittedName>
</protein>
<dbReference type="Proteomes" id="UP000321083">
    <property type="component" value="Unassembled WGS sequence"/>
</dbReference>
<sequence length="441" mass="45300">MQATPLVLITPSSSTGFGKIFVNSSDKELYFNSSDNGNIRLTNNGFIATLDNMALDDLTDAITTATNVYLGENSGASTPGNNYETALGINTLKSSTGADNTAIGYLTLNGNTTGYSNTAIGKWSLYANNTGFWNTAGGASALYSNTSGTYNSGFGTSALYANTTGGGNSAFGPKALFSNTTGIYNTGVGIHALENITTGKYNSGLGGFALRYADNGSSNNTALGFNAGEGSSGSDFSNGTFLGYLTGNGLTTGDNNILIGFKAGDAMTSGSRNIVIGNDIDAPSNSNSNQLTIGNLIYGTGLDGTGTTLSSGNIGIGTASIDTKLEVNGAMMANTMVNKSFYTVASATNVTVNWNNGNKQKILLETNPVNFTFTAPSAGVGSFSLVLKQDGGGSKTVTWPASVKWPGGTAPTLSTAPNKLDIVTCIYDGTDYFCQIGIDFF</sequence>
<keyword evidence="2" id="KW-1185">Reference proteome</keyword>